<proteinExistence type="predicted"/>
<keyword evidence="2" id="KW-1185">Reference proteome</keyword>
<comment type="caution">
    <text evidence="1">The sequence shown here is derived from an EMBL/GenBank/DDBJ whole genome shotgun (WGS) entry which is preliminary data.</text>
</comment>
<reference evidence="1" key="1">
    <citation type="submission" date="2023-10" db="EMBL/GenBank/DDBJ databases">
        <authorList>
            <person name="Chen Y."/>
            <person name="Shah S."/>
            <person name="Dougan E. K."/>
            <person name="Thang M."/>
            <person name="Chan C."/>
        </authorList>
    </citation>
    <scope>NUCLEOTIDE SEQUENCE [LARGE SCALE GENOMIC DNA]</scope>
</reference>
<dbReference type="EMBL" id="CAUYUJ010022503">
    <property type="protein sequence ID" value="CAK0911011.1"/>
    <property type="molecule type" value="Genomic_DNA"/>
</dbReference>
<accession>A0ABN9YEN3</accession>
<organism evidence="1 2">
    <name type="scientific">Prorocentrum cordatum</name>
    <dbReference type="NCBI Taxonomy" id="2364126"/>
    <lineage>
        <taxon>Eukaryota</taxon>
        <taxon>Sar</taxon>
        <taxon>Alveolata</taxon>
        <taxon>Dinophyceae</taxon>
        <taxon>Prorocentrales</taxon>
        <taxon>Prorocentraceae</taxon>
        <taxon>Prorocentrum</taxon>
    </lineage>
</organism>
<evidence type="ECO:0000313" key="1">
    <source>
        <dbReference type="EMBL" id="CAK0911011.1"/>
    </source>
</evidence>
<protein>
    <submittedName>
        <fullName evidence="1">Uncharacterized protein</fullName>
    </submittedName>
</protein>
<gene>
    <name evidence="1" type="ORF">PCOR1329_LOCUS85018</name>
</gene>
<name>A0ABN9YEN3_9DINO</name>
<sequence>MTGGAGGVAATGDPHLANVLGQRFDLMKRGNHVLINIPRGRHKNVMLRVEAEARQLGGQCTDMYFQDLNVTGSWVEEKYAAGLRFQAQGVHDEGPKWFKFGKVQLKVAHGHTQQGITYLNFYVKHLGRAGFDVGGLLGEDDHQEAATPAEECGHRASLLQVSSPDEQGVRFLSVAEASFE</sequence>
<dbReference type="Proteomes" id="UP001189429">
    <property type="component" value="Unassembled WGS sequence"/>
</dbReference>
<evidence type="ECO:0000313" key="2">
    <source>
        <dbReference type="Proteomes" id="UP001189429"/>
    </source>
</evidence>